<accession>A0ABZ2NJ78</accession>
<gene>
    <name evidence="1" type="ORF">WCV65_01770</name>
</gene>
<name>A0ABZ2NJ78_9BACI</name>
<dbReference type="Proteomes" id="UP001377337">
    <property type="component" value="Chromosome"/>
</dbReference>
<keyword evidence="1" id="KW-0255">Endonuclease</keyword>
<keyword evidence="2" id="KW-1185">Reference proteome</keyword>
<keyword evidence="1" id="KW-0378">Hydrolase</keyword>
<proteinExistence type="predicted"/>
<sequence>MLPSERWIQNNYYIDERRNGLIVIKQKYPQLWQEIKFALRGFRLYFDEVADPGGGKSPVTNRLESPFKHKGWIAAEFQERNKLIRGKNFGKPNEQELEVIFQNSQTHEIDLFKGRVAIEIEWNNKHQFFSRDLETFNYLYNAGIIDVGIIITKHTSLHSLFKTLGYYIKKDSKGKPKMIADKHASTHTHTDKLYKLLDSNRCSCPLVIIGLTPSIYRLRLKK</sequence>
<dbReference type="InterPro" id="IPR011335">
    <property type="entry name" value="Restrct_endonuc-II-like"/>
</dbReference>
<reference evidence="1 2" key="1">
    <citation type="submission" date="2024-02" db="EMBL/GenBank/DDBJ databases">
        <title>Seven novel Bacillus-like species.</title>
        <authorList>
            <person name="Liu G."/>
        </authorList>
    </citation>
    <scope>NUCLEOTIDE SEQUENCE [LARGE SCALE GENOMIC DNA]</scope>
    <source>
        <strain evidence="1 2">FJAT-52054</strain>
    </source>
</reference>
<dbReference type="Gene3D" id="3.40.91.20">
    <property type="match status" value="1"/>
</dbReference>
<dbReference type="RefSeq" id="WP_338779529.1">
    <property type="nucleotide sequence ID" value="NZ_CP147407.1"/>
</dbReference>
<dbReference type="GO" id="GO:0004519">
    <property type="term" value="F:endonuclease activity"/>
    <property type="evidence" value="ECO:0007669"/>
    <property type="project" value="UniProtKB-KW"/>
</dbReference>
<evidence type="ECO:0000313" key="2">
    <source>
        <dbReference type="Proteomes" id="UP001377337"/>
    </source>
</evidence>
<evidence type="ECO:0000313" key="1">
    <source>
        <dbReference type="EMBL" id="WXB97260.1"/>
    </source>
</evidence>
<dbReference type="EMBL" id="CP147407">
    <property type="protein sequence ID" value="WXB97260.1"/>
    <property type="molecule type" value="Genomic_DNA"/>
</dbReference>
<dbReference type="Pfam" id="PF09195">
    <property type="entry name" value="Endonuc-BglII"/>
    <property type="match status" value="1"/>
</dbReference>
<keyword evidence="1" id="KW-0540">Nuclease</keyword>
<organism evidence="1 2">
    <name type="scientific">Metabacillus sediminis</name>
    <dbReference type="NCBI Taxonomy" id="3117746"/>
    <lineage>
        <taxon>Bacteria</taxon>
        <taxon>Bacillati</taxon>
        <taxon>Bacillota</taxon>
        <taxon>Bacilli</taxon>
        <taxon>Bacillales</taxon>
        <taxon>Bacillaceae</taxon>
        <taxon>Metabacillus</taxon>
    </lineage>
</organism>
<dbReference type="SUPFAM" id="SSF52980">
    <property type="entry name" value="Restriction endonuclease-like"/>
    <property type="match status" value="1"/>
</dbReference>
<dbReference type="InterPro" id="IPR011338">
    <property type="entry name" value="BamHI/BglII/BstY"/>
</dbReference>
<dbReference type="InterPro" id="IPR015278">
    <property type="entry name" value="BglII-like"/>
</dbReference>
<protein>
    <submittedName>
        <fullName evidence="1">BglII/BstYI family type II restriction endonuclease</fullName>
    </submittedName>
</protein>